<sequence>MGAKQRAQGRGKQAAKGSMKGQPMSQKKLNQSIAVANMSPNSRAGALQGWNNSAGSSSPSDRHGLSMSDEARNTDRRAFGWGSTPLRNVGIKFVSAGTLKKDEDAWNTVSEDDSPQKQSDGEPSRQPTVEDEQKEGKESVKPVESVELAEPAEPQQAEEQAADAEGTTQTVSSSVPDALADAPTEPTVATELRPATPSSDSEEEIVFAGRMASKQPSRRPTPAPPPVKQTDIVMNTISTVKSTYEKPSTVTTMTTQFSTTTISLDTPDDTPLNLQKPAHRSNGLPYGGKYDEEELMQDYIDNMALDDSEQEDGEASGSARRPFRKTETYRLFAGDGLENAKVQTISNGRKMKANYIPDQAFDWESDDLEVFDDVSTTDEEIEDVCQIVRHRERASGAQYLVVATNAEVSDAKWILHSRLVSESALNEIKIFEEIRAMNLQEEDDEDDEDEDSDEDEDEEALQDLIDNIDSEDDENARIMDYTARMTDEQIARALAKQEELGLGSDELILLDGDAAVGADSMEDDAFGMGDSFIPFSISKHTSNRGRTKRNKKQNDSFPSAEAFADALDQDPYGAFDIMDFERPSLRPKKKGRKSDFPFVLEGLEDAELRDNIIDTWTKDREKKAARKREKEAARLTASLDAADGSDPAVIKTQIRQFLVQDVDMLELSPMDAHIRAAVHRLAKALKLNSQSKGKEGLGKGRYPVLTKTPRTPCYTIETIWEIDALMNTRKFFPKNLHKSYKTTRQTTSTVKTRRGGGGVLSGVSFRDGEEVAASAPEIGADNRGRAMLEKMGWTAGMGIGAIGNKGGLDPIKHVIKTTKAGLG</sequence>
<comment type="caution">
    <text evidence="1">The sequence shown here is derived from an EMBL/GenBank/DDBJ whole genome shotgun (WGS) entry which is preliminary data.</text>
</comment>
<name>A0ACC3ACY8_9EURO</name>
<dbReference type="Proteomes" id="UP001172386">
    <property type="component" value="Unassembled WGS sequence"/>
</dbReference>
<evidence type="ECO:0000313" key="1">
    <source>
        <dbReference type="EMBL" id="KAJ9659615.1"/>
    </source>
</evidence>
<evidence type="ECO:0000313" key="2">
    <source>
        <dbReference type="Proteomes" id="UP001172386"/>
    </source>
</evidence>
<gene>
    <name evidence="1" type="primary">SQS1</name>
    <name evidence="1" type="ORF">H2198_003028</name>
</gene>
<accession>A0ACC3ACY8</accession>
<protein>
    <submittedName>
        <fullName evidence="1">Squalene synthetase-like protein</fullName>
    </submittedName>
</protein>
<organism evidence="1 2">
    <name type="scientific">Neophaeococcomyces mojaviensis</name>
    <dbReference type="NCBI Taxonomy" id="3383035"/>
    <lineage>
        <taxon>Eukaryota</taxon>
        <taxon>Fungi</taxon>
        <taxon>Dikarya</taxon>
        <taxon>Ascomycota</taxon>
        <taxon>Pezizomycotina</taxon>
        <taxon>Eurotiomycetes</taxon>
        <taxon>Chaetothyriomycetidae</taxon>
        <taxon>Chaetothyriales</taxon>
        <taxon>Chaetothyriales incertae sedis</taxon>
        <taxon>Neophaeococcomyces</taxon>
    </lineage>
</organism>
<dbReference type="EMBL" id="JAPDRQ010000038">
    <property type="protein sequence ID" value="KAJ9659615.1"/>
    <property type="molecule type" value="Genomic_DNA"/>
</dbReference>
<proteinExistence type="predicted"/>
<keyword evidence="2" id="KW-1185">Reference proteome</keyword>
<reference evidence="1" key="1">
    <citation type="submission" date="2022-10" db="EMBL/GenBank/DDBJ databases">
        <title>Culturing micro-colonial fungi from biological soil crusts in the Mojave desert and describing Neophaeococcomyces mojavensis, and introducing the new genera and species Taxawa tesnikishii.</title>
        <authorList>
            <person name="Kurbessoian T."/>
            <person name="Stajich J.E."/>
        </authorList>
    </citation>
    <scope>NUCLEOTIDE SEQUENCE</scope>
    <source>
        <strain evidence="1">JES_112</strain>
    </source>
</reference>